<dbReference type="Proteomes" id="UP001527925">
    <property type="component" value="Unassembled WGS sequence"/>
</dbReference>
<comment type="caution">
    <text evidence="1">The sequence shown here is derived from an EMBL/GenBank/DDBJ whole genome shotgun (WGS) entry which is preliminary data.</text>
</comment>
<evidence type="ECO:0000313" key="1">
    <source>
        <dbReference type="EMBL" id="KAL2911954.1"/>
    </source>
</evidence>
<proteinExistence type="predicted"/>
<dbReference type="EMBL" id="JADGIZ020000082">
    <property type="protein sequence ID" value="KAL2911954.1"/>
    <property type="molecule type" value="Genomic_DNA"/>
</dbReference>
<gene>
    <name evidence="1" type="ORF">HK105_208564</name>
</gene>
<name>A0ABR4MXH4_9FUNG</name>
<reference evidence="1 2" key="1">
    <citation type="submission" date="2023-09" db="EMBL/GenBank/DDBJ databases">
        <title>Pangenome analysis of Batrachochytrium dendrobatidis and related Chytrids.</title>
        <authorList>
            <person name="Yacoub M.N."/>
            <person name="Stajich J.E."/>
            <person name="James T.Y."/>
        </authorList>
    </citation>
    <scope>NUCLEOTIDE SEQUENCE [LARGE SCALE GENOMIC DNA]</scope>
    <source>
        <strain evidence="1 2">JEL0888</strain>
    </source>
</reference>
<keyword evidence="2" id="KW-1185">Reference proteome</keyword>
<accession>A0ABR4MXH4</accession>
<protein>
    <submittedName>
        <fullName evidence="1">Uncharacterized protein</fullName>
    </submittedName>
</protein>
<sequence>MLGPKHRLLKGDVLAFLAEGGAAPADEPFEGVPARFHSLSVDATPLLRAARSSPLAHLRDVAASAVAAALIRAPKVNAHFNRISGGAQEQSVDQIKLVRESPWGVSSMLLPVGPKTSAALVAKTFRDVPASALARNVFELRDYIGSGAGDLPTPYLDEGRTVVLSVRLEEVAGQSTLSGTADIFDELVGPSASSAPKPADAAADALDKLTGAATSNSRPSPLSGADAVFDGLTAEPALPAHAQLVFELTVDSRAVAAKNADQFLRELQTQLASQA</sequence>
<evidence type="ECO:0000313" key="2">
    <source>
        <dbReference type="Proteomes" id="UP001527925"/>
    </source>
</evidence>
<organism evidence="1 2">
    <name type="scientific">Polyrhizophydium stewartii</name>
    <dbReference type="NCBI Taxonomy" id="2732419"/>
    <lineage>
        <taxon>Eukaryota</taxon>
        <taxon>Fungi</taxon>
        <taxon>Fungi incertae sedis</taxon>
        <taxon>Chytridiomycota</taxon>
        <taxon>Chytridiomycota incertae sedis</taxon>
        <taxon>Chytridiomycetes</taxon>
        <taxon>Rhizophydiales</taxon>
        <taxon>Rhizophydiales incertae sedis</taxon>
        <taxon>Polyrhizophydium</taxon>
    </lineage>
</organism>